<dbReference type="Gene3D" id="3.30.70.20">
    <property type="match status" value="1"/>
</dbReference>
<feature type="binding site" evidence="9">
    <location>
        <position position="209"/>
    </location>
    <ligand>
        <name>[4Fe-4S] cluster</name>
        <dbReference type="ChEBI" id="CHEBI:49883"/>
        <label>2</label>
    </ligand>
</feature>
<comment type="subunit">
    <text evidence="9">Monomer.</text>
</comment>
<dbReference type="SUPFAM" id="SSF46548">
    <property type="entry name" value="alpha-helical ferredoxin"/>
    <property type="match status" value="1"/>
</dbReference>
<dbReference type="InterPro" id="IPR013542">
    <property type="entry name" value="QueG_DUF1730"/>
</dbReference>
<keyword evidence="9" id="KW-0170">Cobalt</keyword>
<dbReference type="EMBL" id="WIEZ01000003">
    <property type="protein sequence ID" value="NKM44737.1"/>
    <property type="molecule type" value="Genomic_DNA"/>
</dbReference>
<comment type="cofactor">
    <cofactor evidence="9">
        <name>[4Fe-4S] cluster</name>
        <dbReference type="ChEBI" id="CHEBI:49883"/>
    </cofactor>
    <text evidence="9">Binds 2 [4Fe-4S] clusters per monomer.</text>
</comment>
<evidence type="ECO:0000256" key="2">
    <source>
        <dbReference type="ARBA" id="ARBA00022490"/>
    </source>
</evidence>
<keyword evidence="8 9" id="KW-0411">Iron-sulfur</keyword>
<feature type="active site" description="Proton donor" evidence="9">
    <location>
        <position position="145"/>
    </location>
</feature>
<evidence type="ECO:0000256" key="1">
    <source>
        <dbReference type="ARBA" id="ARBA00022485"/>
    </source>
</evidence>
<sequence>MPEPDNDDKQRRRRDNLTEFVRAESAAKGFDLCRITRPDAIPEAKEHLGQFIDAGRHGTMDWMAETRDRRGDPRTLWSEVRSVVVFGLNYAPDEDPRAILDKPDKAAISVYARNRDYHDVIKGRLKEIATRFAARAGADVKVFVDTAPVMEKPLAAAAGLGWQGKHTNLVSRVHGSWLFLGTMFTTADLVVDAPESDHCGSCRACLDICPTAAFPAPYQIDARRCISYLTIEHKGPIDADLRVLIGNRIYGCDDCLAVCPWNKFASSASEMKLKAREDLKEPSIAFLLTLDDAAFRAFFSGSPVKRIGRDRFVRNVLIAAGNSGDKVLIGPCRRLSADPSPEVRGMAVWALSRLMEASEFAAFAARRTDERDDDVLNEWRLAGVG</sequence>
<feature type="binding site" evidence="9">
    <location>
        <position position="255"/>
    </location>
    <ligand>
        <name>[4Fe-4S] cluster</name>
        <dbReference type="ChEBI" id="CHEBI:49883"/>
        <label>2</label>
    </ligand>
</feature>
<feature type="binding site" evidence="9">
    <location>
        <position position="225"/>
    </location>
    <ligand>
        <name>[4Fe-4S] cluster</name>
        <dbReference type="ChEBI" id="CHEBI:49883"/>
        <label>2</label>
    </ligand>
</feature>
<feature type="binding site" evidence="9">
    <location>
        <position position="199"/>
    </location>
    <ligand>
        <name>[4Fe-4S] cluster</name>
        <dbReference type="ChEBI" id="CHEBI:49883"/>
        <label>1</label>
    </ligand>
</feature>
<evidence type="ECO:0000256" key="6">
    <source>
        <dbReference type="ARBA" id="ARBA00023002"/>
    </source>
</evidence>
<dbReference type="HAMAP" id="MF_00916">
    <property type="entry name" value="QueG"/>
    <property type="match status" value="1"/>
</dbReference>
<feature type="binding site" evidence="9">
    <location>
        <position position="259"/>
    </location>
    <ligand>
        <name>[4Fe-4S] cluster</name>
        <dbReference type="ChEBI" id="CHEBI:49883"/>
        <label>1</label>
    </ligand>
</feature>
<feature type="binding site" evidence="9">
    <location>
        <position position="252"/>
    </location>
    <ligand>
        <name>[4Fe-4S] cluster</name>
        <dbReference type="ChEBI" id="CHEBI:49883"/>
        <label>2</label>
    </ligand>
</feature>
<dbReference type="RefSeq" id="WP_168275466.1">
    <property type="nucleotide sequence ID" value="NZ_WIEZ01000003.1"/>
</dbReference>
<feature type="binding site" evidence="9">
    <location>
        <position position="202"/>
    </location>
    <ligand>
        <name>[4Fe-4S] cluster</name>
        <dbReference type="ChEBI" id="CHEBI:49883"/>
        <label>1</label>
    </ligand>
</feature>
<comment type="pathway">
    <text evidence="9">tRNA modification; tRNA-queuosine biosynthesis.</text>
</comment>
<dbReference type="AlphaFoldDB" id="A0A8I2GR06"/>
<dbReference type="Pfam" id="PF08331">
    <property type="entry name" value="QueG_DUF1730"/>
    <property type="match status" value="1"/>
</dbReference>
<keyword evidence="6 9" id="KW-0560">Oxidoreductase</keyword>
<feature type="binding site" evidence="9">
    <location>
        <position position="145"/>
    </location>
    <ligand>
        <name>cob(II)alamin</name>
        <dbReference type="ChEBI" id="CHEBI:16304"/>
    </ligand>
</feature>
<dbReference type="GO" id="GO:0051539">
    <property type="term" value="F:4 iron, 4 sulfur cluster binding"/>
    <property type="evidence" value="ECO:0007669"/>
    <property type="project" value="UniProtKB-KW"/>
</dbReference>
<feature type="binding site" evidence="9">
    <location>
        <position position="234"/>
    </location>
    <ligand>
        <name>tRNA</name>
        <dbReference type="ChEBI" id="CHEBI:17843"/>
    </ligand>
</feature>
<dbReference type="PANTHER" id="PTHR30002">
    <property type="entry name" value="EPOXYQUEUOSINE REDUCTASE"/>
    <property type="match status" value="1"/>
</dbReference>
<dbReference type="NCBIfam" id="TIGR00276">
    <property type="entry name" value="tRNA epoxyqueuosine(34) reductase QueG"/>
    <property type="match status" value="1"/>
</dbReference>
<feature type="domain" description="4Fe-4S ferredoxin-type" evidence="10">
    <location>
        <begin position="187"/>
        <end position="219"/>
    </location>
</feature>
<protein>
    <recommendedName>
        <fullName evidence="9">Epoxyqueuosine reductase</fullName>
        <ecNumber evidence="9">1.17.99.6</ecNumber>
    </recommendedName>
    <alternativeName>
        <fullName evidence="9">Queuosine biosynthesis protein QueG</fullName>
    </alternativeName>
</protein>
<keyword evidence="3 9" id="KW-0819">tRNA processing</keyword>
<comment type="subcellular location">
    <subcellularLocation>
        <location evidence="9">Cytoplasm</location>
    </subcellularLocation>
</comment>
<dbReference type="PROSITE" id="PS51379">
    <property type="entry name" value="4FE4S_FER_2"/>
    <property type="match status" value="1"/>
</dbReference>
<keyword evidence="9" id="KW-0846">Cobalamin</keyword>
<comment type="caution">
    <text evidence="11">The sequence shown here is derived from an EMBL/GenBank/DDBJ whole genome shotgun (WGS) entry which is preliminary data.</text>
</comment>
<comment type="similarity">
    <text evidence="9">Belongs to the QueG family.</text>
</comment>
<dbReference type="PROSITE" id="PS00198">
    <property type="entry name" value="4FE4S_FER_1"/>
    <property type="match status" value="1"/>
</dbReference>
<comment type="cofactor">
    <cofactor evidence="9">
        <name>cob(II)alamin</name>
        <dbReference type="ChEBI" id="CHEBI:16304"/>
    </cofactor>
</comment>
<dbReference type="InterPro" id="IPR017900">
    <property type="entry name" value="4Fe4S_Fe_S_CS"/>
</dbReference>
<evidence type="ECO:0000256" key="9">
    <source>
        <dbReference type="HAMAP-Rule" id="MF_00916"/>
    </source>
</evidence>
<dbReference type="InterPro" id="IPR004453">
    <property type="entry name" value="QueG"/>
</dbReference>
<comment type="caution">
    <text evidence="9">Lacks conserved residue(s) required for the propagation of feature annotation.</text>
</comment>
<evidence type="ECO:0000256" key="4">
    <source>
        <dbReference type="ARBA" id="ARBA00022723"/>
    </source>
</evidence>
<dbReference type="GO" id="GO:0052693">
    <property type="term" value="F:epoxyqueuosine reductase activity"/>
    <property type="evidence" value="ECO:0007669"/>
    <property type="project" value="UniProtKB-UniRule"/>
</dbReference>
<accession>A0A8I2GR06</accession>
<dbReference type="Proteomes" id="UP000662259">
    <property type="component" value="Unassembled WGS sequence"/>
</dbReference>
<dbReference type="SUPFAM" id="SSF48371">
    <property type="entry name" value="ARM repeat"/>
    <property type="match status" value="1"/>
</dbReference>
<evidence type="ECO:0000313" key="11">
    <source>
        <dbReference type="EMBL" id="NKM44737.1"/>
    </source>
</evidence>
<feature type="binding site" evidence="9">
    <location>
        <position position="70"/>
    </location>
    <ligand>
        <name>cob(II)alamin</name>
        <dbReference type="ChEBI" id="CHEBI:16304"/>
    </ligand>
</feature>
<evidence type="ECO:0000256" key="5">
    <source>
        <dbReference type="ARBA" id="ARBA00022785"/>
    </source>
</evidence>
<feature type="binding site" evidence="9">
    <location>
        <position position="169"/>
    </location>
    <ligand>
        <name>cob(II)alamin</name>
        <dbReference type="ChEBI" id="CHEBI:16304"/>
    </ligand>
</feature>
<comment type="function">
    <text evidence="9">Catalyzes the conversion of epoxyqueuosine (oQ) to queuosine (Q), which is a hypermodified base found in the wobble positions of tRNA(Asp), tRNA(Asn), tRNA(His) and tRNA(Tyr).</text>
</comment>
<gene>
    <name evidence="9 11" type="primary">queG</name>
    <name evidence="11" type="ORF">GFL91_06995</name>
</gene>
<keyword evidence="1 9" id="KW-0004">4Fe-4S</keyword>
<dbReference type="GO" id="GO:0008616">
    <property type="term" value="P:tRNA queuosine(34) biosynthetic process"/>
    <property type="evidence" value="ECO:0007669"/>
    <property type="project" value="UniProtKB-UniRule"/>
</dbReference>
<feature type="binding site" evidence="9">
    <location>
        <position position="180"/>
    </location>
    <ligand>
        <name>cob(II)alamin</name>
        <dbReference type="ChEBI" id="CHEBI:16304"/>
    </ligand>
</feature>
<feature type="binding site" evidence="9">
    <location>
        <position position="205"/>
    </location>
    <ligand>
        <name>[4Fe-4S] cluster</name>
        <dbReference type="ChEBI" id="CHEBI:49883"/>
        <label>1</label>
    </ligand>
</feature>
<dbReference type="UniPathway" id="UPA00392"/>
<dbReference type="GO" id="GO:0005737">
    <property type="term" value="C:cytoplasm"/>
    <property type="evidence" value="ECO:0007669"/>
    <property type="project" value="UniProtKB-SubCell"/>
</dbReference>
<evidence type="ECO:0000259" key="10">
    <source>
        <dbReference type="PROSITE" id="PS51379"/>
    </source>
</evidence>
<organism evidence="11 12">
    <name type="scientific">Rhizobium leguminosarum bv. viciae</name>
    <dbReference type="NCBI Taxonomy" id="387"/>
    <lineage>
        <taxon>Bacteria</taxon>
        <taxon>Pseudomonadati</taxon>
        <taxon>Pseudomonadota</taxon>
        <taxon>Alphaproteobacteria</taxon>
        <taxon>Hyphomicrobiales</taxon>
        <taxon>Rhizobiaceae</taxon>
        <taxon>Rhizobium/Agrobacterium group</taxon>
        <taxon>Rhizobium</taxon>
    </lineage>
</organism>
<keyword evidence="5 9" id="KW-0671">Queuosine biosynthesis</keyword>
<dbReference type="GO" id="GO:0031419">
    <property type="term" value="F:cobalamin binding"/>
    <property type="evidence" value="ECO:0007669"/>
    <property type="project" value="UniProtKB-KW"/>
</dbReference>
<feature type="binding site" evidence="9">
    <location>
        <position position="227"/>
    </location>
    <ligand>
        <name>cob(II)alamin</name>
        <dbReference type="ChEBI" id="CHEBI:16304"/>
    </ligand>
</feature>
<reference evidence="11" key="1">
    <citation type="submission" date="2019-10" db="EMBL/GenBank/DDBJ databases">
        <title>Rhizobium leguminosarum symbiovar viciae collection.</title>
        <authorList>
            <person name="Boivin S."/>
            <person name="Lepetit M."/>
        </authorList>
    </citation>
    <scope>NUCLEOTIDE SEQUENCE</scope>
    <source>
        <strain evidence="11">L143</strain>
    </source>
</reference>
<keyword evidence="2 9" id="KW-0963">Cytoplasm</keyword>
<proteinExistence type="inferred from homology"/>
<evidence type="ECO:0000313" key="12">
    <source>
        <dbReference type="Proteomes" id="UP000662259"/>
    </source>
</evidence>
<dbReference type="InterPro" id="IPR017896">
    <property type="entry name" value="4Fe4S_Fe-S-bd"/>
</dbReference>
<keyword evidence="7 9" id="KW-0408">Iron</keyword>
<dbReference type="PANTHER" id="PTHR30002:SF4">
    <property type="entry name" value="EPOXYQUEUOSINE REDUCTASE"/>
    <property type="match status" value="1"/>
</dbReference>
<evidence type="ECO:0000256" key="8">
    <source>
        <dbReference type="ARBA" id="ARBA00023014"/>
    </source>
</evidence>
<feature type="binding site" evidence="9">
    <location>
        <begin position="252"/>
        <end position="253"/>
    </location>
    <ligand>
        <name>cob(II)alamin</name>
        <dbReference type="ChEBI" id="CHEBI:16304"/>
    </ligand>
</feature>
<dbReference type="EC" id="1.17.99.6" evidence="9"/>
<comment type="catalytic activity">
    <reaction evidence="9">
        <text>epoxyqueuosine(34) in tRNA + AH2 = queuosine(34) in tRNA + A + H2O</text>
        <dbReference type="Rhea" id="RHEA:32159"/>
        <dbReference type="Rhea" id="RHEA-COMP:18571"/>
        <dbReference type="Rhea" id="RHEA-COMP:18582"/>
        <dbReference type="ChEBI" id="CHEBI:13193"/>
        <dbReference type="ChEBI" id="CHEBI:15377"/>
        <dbReference type="ChEBI" id="CHEBI:17499"/>
        <dbReference type="ChEBI" id="CHEBI:194431"/>
        <dbReference type="ChEBI" id="CHEBI:194443"/>
        <dbReference type="EC" id="1.17.99.6"/>
    </reaction>
</comment>
<dbReference type="Pfam" id="PF13484">
    <property type="entry name" value="Fer4_16"/>
    <property type="match status" value="1"/>
</dbReference>
<evidence type="ECO:0000256" key="3">
    <source>
        <dbReference type="ARBA" id="ARBA00022694"/>
    </source>
</evidence>
<dbReference type="GO" id="GO:0046872">
    <property type="term" value="F:metal ion binding"/>
    <property type="evidence" value="ECO:0007669"/>
    <property type="project" value="UniProtKB-KW"/>
</dbReference>
<name>A0A8I2GR06_RHILV</name>
<dbReference type="InterPro" id="IPR016024">
    <property type="entry name" value="ARM-type_fold"/>
</dbReference>
<keyword evidence="4 9" id="KW-0479">Metal-binding</keyword>
<evidence type="ECO:0000256" key="7">
    <source>
        <dbReference type="ARBA" id="ARBA00023004"/>
    </source>
</evidence>